<feature type="transmembrane region" description="Helical" evidence="1">
    <location>
        <begin position="277"/>
        <end position="301"/>
    </location>
</feature>
<proteinExistence type="predicted"/>
<comment type="caution">
    <text evidence="3">The sequence shown here is derived from an EMBL/GenBank/DDBJ whole genome shotgun (WGS) entry which is preliminary data.</text>
</comment>
<feature type="signal peptide" evidence="2">
    <location>
        <begin position="1"/>
        <end position="27"/>
    </location>
</feature>
<evidence type="ECO:0000313" key="3">
    <source>
        <dbReference type="EMBL" id="HIX06902.1"/>
    </source>
</evidence>
<accession>A0A9D1V6D2</accession>
<sequence length="305" mass="34064">MKSSRSAALFLILFLCAVLAFPVPVHADTGPKPSLRVRFENLGEELCYGTLLSEKSSTGPQSAWDGNPETAVYRENPGYEYADFSYETWLAFAEYEDADGYYFLQIGWTVSETKEMAWTYYPPQNFKVLLYFPQEGVFVSSGVCERYAFDSYYTVNMDGLNIGSVSAGGEELSPYRSYDYTGEILSLLARIVITILIEIGVALLFGFRSQKQLLFLIVTNCITQVILNVLLNVANYFSGQWMFLFLYAVLEIFVFILEAAAYSIGMKKLSERPPKTAVCIVYALVANALSFAAGLALSFLLPGIF</sequence>
<reference evidence="3" key="1">
    <citation type="journal article" date="2021" name="PeerJ">
        <title>Extensive microbial diversity within the chicken gut microbiome revealed by metagenomics and culture.</title>
        <authorList>
            <person name="Gilroy R."/>
            <person name="Ravi A."/>
            <person name="Getino M."/>
            <person name="Pursley I."/>
            <person name="Horton D.L."/>
            <person name="Alikhan N.F."/>
            <person name="Baker D."/>
            <person name="Gharbi K."/>
            <person name="Hall N."/>
            <person name="Watson M."/>
            <person name="Adriaenssens E.M."/>
            <person name="Foster-Nyarko E."/>
            <person name="Jarju S."/>
            <person name="Secka A."/>
            <person name="Antonio M."/>
            <person name="Oren A."/>
            <person name="Chaudhuri R.R."/>
            <person name="La Ragione R."/>
            <person name="Hildebrand F."/>
            <person name="Pallen M.J."/>
        </authorList>
    </citation>
    <scope>NUCLEOTIDE SEQUENCE</scope>
    <source>
        <strain evidence="3">811</strain>
    </source>
</reference>
<organism evidence="3 4">
    <name type="scientific">Candidatus Borkfalkia faecipullorum</name>
    <dbReference type="NCBI Taxonomy" id="2838510"/>
    <lineage>
        <taxon>Bacteria</taxon>
        <taxon>Bacillati</taxon>
        <taxon>Bacillota</taxon>
        <taxon>Clostridia</taxon>
        <taxon>Christensenellales</taxon>
        <taxon>Christensenellaceae</taxon>
        <taxon>Candidatus Borkfalkia</taxon>
    </lineage>
</organism>
<evidence type="ECO:0008006" key="5">
    <source>
        <dbReference type="Google" id="ProtNLM"/>
    </source>
</evidence>
<name>A0A9D1V6D2_9FIRM</name>
<feature type="transmembrane region" description="Helical" evidence="1">
    <location>
        <begin position="213"/>
        <end position="237"/>
    </location>
</feature>
<dbReference type="EMBL" id="DXFX01000005">
    <property type="protein sequence ID" value="HIX06902.1"/>
    <property type="molecule type" value="Genomic_DNA"/>
</dbReference>
<keyword evidence="1" id="KW-0472">Membrane</keyword>
<keyword evidence="2" id="KW-0732">Signal</keyword>
<feature type="transmembrane region" description="Helical" evidence="1">
    <location>
        <begin position="243"/>
        <end position="265"/>
    </location>
</feature>
<gene>
    <name evidence="3" type="ORF">H9741_00335</name>
</gene>
<dbReference type="Proteomes" id="UP000824204">
    <property type="component" value="Unassembled WGS sequence"/>
</dbReference>
<keyword evidence="1" id="KW-1133">Transmembrane helix</keyword>
<evidence type="ECO:0000256" key="1">
    <source>
        <dbReference type="SAM" id="Phobius"/>
    </source>
</evidence>
<evidence type="ECO:0000313" key="4">
    <source>
        <dbReference type="Proteomes" id="UP000824204"/>
    </source>
</evidence>
<reference evidence="3" key="2">
    <citation type="submission" date="2021-04" db="EMBL/GenBank/DDBJ databases">
        <authorList>
            <person name="Gilroy R."/>
        </authorList>
    </citation>
    <scope>NUCLEOTIDE SEQUENCE</scope>
    <source>
        <strain evidence="3">811</strain>
    </source>
</reference>
<protein>
    <recommendedName>
        <fullName evidence="5">7TM-DISM receptor extracellular domain-containing protein</fullName>
    </recommendedName>
</protein>
<feature type="chain" id="PRO_5038889575" description="7TM-DISM receptor extracellular domain-containing protein" evidence="2">
    <location>
        <begin position="28"/>
        <end position="305"/>
    </location>
</feature>
<dbReference type="AlphaFoldDB" id="A0A9D1V6D2"/>
<keyword evidence="1" id="KW-0812">Transmembrane</keyword>
<evidence type="ECO:0000256" key="2">
    <source>
        <dbReference type="SAM" id="SignalP"/>
    </source>
</evidence>
<feature type="transmembrane region" description="Helical" evidence="1">
    <location>
        <begin position="184"/>
        <end position="206"/>
    </location>
</feature>